<name>A0A2G5VBY6_9PELO</name>
<evidence type="ECO:0000313" key="2">
    <source>
        <dbReference type="Proteomes" id="UP000230233"/>
    </source>
</evidence>
<dbReference type="AlphaFoldDB" id="A0A2G5VBY6"/>
<dbReference type="Proteomes" id="UP000230233">
    <property type="component" value="Chromosome II"/>
</dbReference>
<comment type="caution">
    <text evidence="1">The sequence shown here is derived from an EMBL/GenBank/DDBJ whole genome shotgun (WGS) entry which is preliminary data.</text>
</comment>
<protein>
    <submittedName>
        <fullName evidence="1">Uncharacterized protein</fullName>
    </submittedName>
</protein>
<gene>
    <name evidence="1" type="primary">Cnig_chr_II.g7792</name>
    <name evidence="1" type="ORF">B9Z55_007792</name>
</gene>
<organism evidence="1 2">
    <name type="scientific">Caenorhabditis nigoni</name>
    <dbReference type="NCBI Taxonomy" id="1611254"/>
    <lineage>
        <taxon>Eukaryota</taxon>
        <taxon>Metazoa</taxon>
        <taxon>Ecdysozoa</taxon>
        <taxon>Nematoda</taxon>
        <taxon>Chromadorea</taxon>
        <taxon>Rhabditida</taxon>
        <taxon>Rhabditina</taxon>
        <taxon>Rhabditomorpha</taxon>
        <taxon>Rhabditoidea</taxon>
        <taxon>Rhabditidae</taxon>
        <taxon>Peloderinae</taxon>
        <taxon>Caenorhabditis</taxon>
    </lineage>
</organism>
<keyword evidence="2" id="KW-1185">Reference proteome</keyword>
<sequence length="78" mass="9344">MKTARKHWVQEQLMGDHIIWKIAEARYQDYFGSNFKSEEWSCGTIEKVNIMFRRKEVVEVLQKTCMDDYIELLGLTVK</sequence>
<reference evidence="2" key="1">
    <citation type="submission" date="2017-10" db="EMBL/GenBank/DDBJ databases">
        <title>Rapid genome shrinkage in a self-fertile nematode reveals novel sperm competition proteins.</title>
        <authorList>
            <person name="Yin D."/>
            <person name="Schwarz E.M."/>
            <person name="Thomas C.G."/>
            <person name="Felde R.L."/>
            <person name="Korf I.F."/>
            <person name="Cutter A.D."/>
            <person name="Schartner C.M."/>
            <person name="Ralston E.J."/>
            <person name="Meyer B.J."/>
            <person name="Haag E.S."/>
        </authorList>
    </citation>
    <scope>NUCLEOTIDE SEQUENCE [LARGE SCALE GENOMIC DNA]</scope>
    <source>
        <strain evidence="2">JU1422</strain>
    </source>
</reference>
<evidence type="ECO:0000313" key="1">
    <source>
        <dbReference type="EMBL" id="PIC49056.1"/>
    </source>
</evidence>
<proteinExistence type="predicted"/>
<accession>A0A2G5VBY6</accession>
<dbReference type="EMBL" id="PDUG01000002">
    <property type="protein sequence ID" value="PIC49056.1"/>
    <property type="molecule type" value="Genomic_DNA"/>
</dbReference>